<dbReference type="GO" id="GO:0006741">
    <property type="term" value="P:NADP+ biosynthetic process"/>
    <property type="evidence" value="ECO:0007669"/>
    <property type="project" value="TreeGrafter"/>
</dbReference>
<sequence length="264" mass="29682">MGSCTRFSAWSVIMLNSQSTISNSKPKYKLVSFSISKDELKKSLDLNYEYSEEDFEYLFIFGGDGSFIHYAKQYAFQGKKIVGIKNGNLSFLSKFSNLPKHPLESSTFHDLYLLEVTGGDSHYAFNDLYISGDLMLELKISINNDYLESFRGSGLLFSTPIGSTAFNRSLNGPILFPTVNSWIMKKLGSQRTNKIRSITNDMIFPADYEVGISNIKGGRFYIDGSPVNLESSNLKIRFVKAESKILVFDSLSDYISRLNSELVG</sequence>
<organism evidence="1 2">
    <name type="scientific">Mycoplasma haemofelis (strain Ohio2)</name>
    <dbReference type="NCBI Taxonomy" id="859194"/>
    <lineage>
        <taxon>Bacteria</taxon>
        <taxon>Bacillati</taxon>
        <taxon>Mycoplasmatota</taxon>
        <taxon>Mollicutes</taxon>
        <taxon>Mycoplasmataceae</taxon>
        <taxon>Mycoplasma</taxon>
    </lineage>
</organism>
<reference key="2">
    <citation type="submission" date="2011-05" db="EMBL/GenBank/DDBJ databases">
        <title>The Genome of Mycoplasma haemofelis Strain Ohio2, a pathogenic hemoplasma of the cat.</title>
        <authorList>
            <person name="Santos A.P."/>
            <person name="Guimaraes A.M.S."/>
            <person name="SanMiguel P.J."/>
            <person name="Martin S.W."/>
            <person name="Messick J.B."/>
        </authorList>
    </citation>
    <scope>NUCLEOTIDE SEQUENCE</scope>
    <source>
        <strain>Ohio2</strain>
    </source>
</reference>
<dbReference type="EC" id="2.7.1.23" evidence="1"/>
<dbReference type="InterPro" id="IPR016064">
    <property type="entry name" value="NAD/diacylglycerol_kinase_sf"/>
</dbReference>
<dbReference type="GO" id="GO:0003951">
    <property type="term" value="F:NAD+ kinase activity"/>
    <property type="evidence" value="ECO:0007669"/>
    <property type="project" value="UniProtKB-EC"/>
</dbReference>
<dbReference type="Proteomes" id="UP000007952">
    <property type="component" value="Chromosome"/>
</dbReference>
<accession>F6FHR4</accession>
<dbReference type="EMBL" id="CP002808">
    <property type="protein sequence ID" value="AEG73828.1"/>
    <property type="molecule type" value="Genomic_DNA"/>
</dbReference>
<dbReference type="InterPro" id="IPR017438">
    <property type="entry name" value="ATP-NAD_kinase_N"/>
</dbReference>
<reference evidence="1 2" key="1">
    <citation type="journal article" date="2011" name="J. Bacteriol.">
        <title>Complete genome sequences of two hemotropic Mycoplasmas, Mycoplasma haemofelis strain Ohio2 and Mycoplasma suis strain Illinois.</title>
        <authorList>
            <person name="Messick J.B."/>
            <person name="Santos A.P."/>
            <person name="Guimaraes A.M."/>
        </authorList>
    </citation>
    <scope>NUCLEOTIDE SEQUENCE [LARGE SCALE GENOMIC DNA]</scope>
    <source>
        <strain evidence="1 2">Ohio2</strain>
    </source>
</reference>
<dbReference type="InterPro" id="IPR017437">
    <property type="entry name" value="ATP-NAD_kinase_PpnK-typ_C"/>
</dbReference>
<gene>
    <name evidence="1" type="primary">ppnK</name>
    <name evidence="1" type="ordered locus">MHF_1598</name>
</gene>
<protein>
    <submittedName>
        <fullName evidence="1">NAD+ kinase</fullName>
        <ecNumber evidence="1">2.7.1.23</ecNumber>
    </submittedName>
</protein>
<dbReference type="AlphaFoldDB" id="F6FHR4"/>
<dbReference type="Gene3D" id="2.60.200.30">
    <property type="entry name" value="Probable inorganic polyphosphate/atp-NAD kinase, domain 2"/>
    <property type="match status" value="1"/>
</dbReference>
<dbReference type="HOGENOM" id="CLU_008831_0_3_14"/>
<dbReference type="GO" id="GO:0019674">
    <property type="term" value="P:NAD+ metabolic process"/>
    <property type="evidence" value="ECO:0007669"/>
    <property type="project" value="InterPro"/>
</dbReference>
<dbReference type="Gene3D" id="3.40.50.10330">
    <property type="entry name" value="Probable inorganic polyphosphate/atp-NAD kinase, domain 1"/>
    <property type="match status" value="1"/>
</dbReference>
<dbReference type="STRING" id="859194.MHF_1598"/>
<dbReference type="PANTHER" id="PTHR20275">
    <property type="entry name" value="NAD KINASE"/>
    <property type="match status" value="1"/>
</dbReference>
<dbReference type="Pfam" id="PF20143">
    <property type="entry name" value="NAD_kinase_C"/>
    <property type="match status" value="1"/>
</dbReference>
<keyword evidence="1" id="KW-0808">Transferase</keyword>
<dbReference type="PANTHER" id="PTHR20275:SF0">
    <property type="entry name" value="NAD KINASE"/>
    <property type="match status" value="1"/>
</dbReference>
<evidence type="ECO:0000313" key="1">
    <source>
        <dbReference type="EMBL" id="AEG73828.1"/>
    </source>
</evidence>
<dbReference type="KEGG" id="mhf:MHF_1598"/>
<name>F6FHR4_MYCHI</name>
<dbReference type="eggNOG" id="COG0061">
    <property type="taxonomic scope" value="Bacteria"/>
</dbReference>
<evidence type="ECO:0000313" key="2">
    <source>
        <dbReference type="Proteomes" id="UP000007952"/>
    </source>
</evidence>
<keyword evidence="1" id="KW-0418">Kinase</keyword>
<dbReference type="SUPFAM" id="SSF111331">
    <property type="entry name" value="NAD kinase/diacylglycerol kinase-like"/>
    <property type="match status" value="1"/>
</dbReference>
<proteinExistence type="predicted"/>